<dbReference type="PANTHER" id="PTHR12219">
    <property type="entry name" value="NADH-UBIQUINONE OXIDOREDUCTASE"/>
    <property type="match status" value="1"/>
</dbReference>
<dbReference type="AlphaFoldDB" id="A0A9D3T9F7"/>
<gene>
    <name evidence="2" type="ORF">MATL_G00140350</name>
</gene>
<name>A0A9D3T9F7_MEGAT</name>
<keyword evidence="3" id="KW-1185">Reference proteome</keyword>
<dbReference type="SUPFAM" id="SSF50978">
    <property type="entry name" value="WD40 repeat-like"/>
    <property type="match status" value="1"/>
</dbReference>
<protein>
    <recommendedName>
        <fullName evidence="4">WD repeat-containing protein 93</fullName>
    </recommendedName>
</protein>
<dbReference type="EMBL" id="JAFDVH010000011">
    <property type="protein sequence ID" value="KAG7468202.1"/>
    <property type="molecule type" value="Genomic_DNA"/>
</dbReference>
<dbReference type="InterPro" id="IPR049547">
    <property type="entry name" value="WDR93_beta-prop"/>
</dbReference>
<proteinExistence type="predicted"/>
<accession>A0A9D3T9F7</accession>
<feature type="region of interest" description="Disordered" evidence="1">
    <location>
        <begin position="648"/>
        <end position="672"/>
    </location>
</feature>
<organism evidence="2 3">
    <name type="scientific">Megalops atlanticus</name>
    <name type="common">Tarpon</name>
    <name type="synonym">Clupea gigantea</name>
    <dbReference type="NCBI Taxonomy" id="7932"/>
    <lineage>
        <taxon>Eukaryota</taxon>
        <taxon>Metazoa</taxon>
        <taxon>Chordata</taxon>
        <taxon>Craniata</taxon>
        <taxon>Vertebrata</taxon>
        <taxon>Euteleostomi</taxon>
        <taxon>Actinopterygii</taxon>
        <taxon>Neopterygii</taxon>
        <taxon>Teleostei</taxon>
        <taxon>Elopiformes</taxon>
        <taxon>Megalopidae</taxon>
        <taxon>Megalops</taxon>
    </lineage>
</organism>
<sequence length="672" mass="75124">MCFRRCTRMHVYIRKGPTDIPEPSEKGGSDDEEDTYLKDPDLLRDQLPQPFRMIDKVLNRLVDRAWEIISDREASRIAEQSKKKIPVLEASGEVKLPWRTNCLSCSEDGKYVFMGHSHGLSIICTSSLICISAWEDDSMEITSLHSTCLAEMTYLLATVDDMGVSRLFAYCPDSIYLIKIINETDDISQRKICKKLELSKGGDNGAAVMECNGMSWLEVYRFPKESWLKELEVMGGTSQKQVPHCPGAADAKFSPIGVILKIKQPKALSGTSFKSPFEVLQRTENGNVIGLGQNHMITSHQWEDQDAVFKSVYKKYLSENTYKEAEERPSQCNFHLLLPGGLAPFLGETKSRPGVPVAICLWWSGSHNLLQYALSKTAKDKPDAEPKPEFVWPNAHHILCSATSGCTKYIALGLADGLVTIWDRYLGIPWSVLALSADSVFNRILFLDQSLDLENTPVCQDPFHPKMNVLVTCKNGTCHLITAGRGRNSNVTKLAESSADRGTLPTAVLSLRFLLKLVLFMYRNGGVVLRDVTDGSDVCGLALPASHFLGTPWNPVFELDPIHQTLFVRGDRKTCPDETPGRDDAGSLLFVFAFREFSVMERYREALPGSVARRGCSLEETCNLYLQERAASLEDRNKAMEESWRRLQERSAWVPPGSAKPARTSNRPQIQG</sequence>
<evidence type="ECO:0000313" key="2">
    <source>
        <dbReference type="EMBL" id="KAG7468202.1"/>
    </source>
</evidence>
<dbReference type="PANTHER" id="PTHR12219:SF17">
    <property type="entry name" value="WD REPEAT-CONTAINING PROTEIN 93"/>
    <property type="match status" value="1"/>
</dbReference>
<evidence type="ECO:0000313" key="3">
    <source>
        <dbReference type="Proteomes" id="UP001046870"/>
    </source>
</evidence>
<feature type="compositionally biased region" description="Basic and acidic residues" evidence="1">
    <location>
        <begin position="23"/>
        <end position="35"/>
    </location>
</feature>
<evidence type="ECO:0000256" key="1">
    <source>
        <dbReference type="SAM" id="MobiDB-lite"/>
    </source>
</evidence>
<reference evidence="2" key="1">
    <citation type="submission" date="2021-01" db="EMBL/GenBank/DDBJ databases">
        <authorList>
            <person name="Zahm M."/>
            <person name="Roques C."/>
            <person name="Cabau C."/>
            <person name="Klopp C."/>
            <person name="Donnadieu C."/>
            <person name="Jouanno E."/>
            <person name="Lampietro C."/>
            <person name="Louis A."/>
            <person name="Herpin A."/>
            <person name="Echchiki A."/>
            <person name="Berthelot C."/>
            <person name="Parey E."/>
            <person name="Roest-Crollius H."/>
            <person name="Braasch I."/>
            <person name="Postlethwait J."/>
            <person name="Bobe J."/>
            <person name="Montfort J."/>
            <person name="Bouchez O."/>
            <person name="Begum T."/>
            <person name="Mejri S."/>
            <person name="Adams A."/>
            <person name="Chen W.-J."/>
            <person name="Guiguen Y."/>
        </authorList>
    </citation>
    <scope>NUCLEOTIDE SEQUENCE</scope>
    <source>
        <strain evidence="2">YG-15Mar2019-1</strain>
        <tissue evidence="2">Brain</tissue>
    </source>
</reference>
<feature type="compositionally biased region" description="Polar residues" evidence="1">
    <location>
        <begin position="663"/>
        <end position="672"/>
    </location>
</feature>
<dbReference type="GO" id="GO:0022900">
    <property type="term" value="P:electron transport chain"/>
    <property type="evidence" value="ECO:0007669"/>
    <property type="project" value="InterPro"/>
</dbReference>
<comment type="caution">
    <text evidence="2">The sequence shown here is derived from an EMBL/GenBank/DDBJ whole genome shotgun (WGS) entry which is preliminary data.</text>
</comment>
<dbReference type="Pfam" id="PF21030">
    <property type="entry name" value="WDR93"/>
    <property type="match status" value="1"/>
</dbReference>
<dbReference type="OrthoDB" id="547231at2759"/>
<evidence type="ECO:0008006" key="4">
    <source>
        <dbReference type="Google" id="ProtNLM"/>
    </source>
</evidence>
<feature type="region of interest" description="Disordered" evidence="1">
    <location>
        <begin position="16"/>
        <end position="35"/>
    </location>
</feature>
<dbReference type="InterPro" id="IPR006885">
    <property type="entry name" value="NADH_UbQ_FeS_4_mit-like"/>
</dbReference>
<dbReference type="Proteomes" id="UP001046870">
    <property type="component" value="Chromosome 11"/>
</dbReference>
<dbReference type="InterPro" id="IPR036322">
    <property type="entry name" value="WD40_repeat_dom_sf"/>
</dbReference>